<proteinExistence type="predicted"/>
<dbReference type="GO" id="GO:0005930">
    <property type="term" value="C:axoneme"/>
    <property type="evidence" value="ECO:0007669"/>
    <property type="project" value="UniProtKB-SubCell"/>
</dbReference>
<dbReference type="SUPFAM" id="SSF52047">
    <property type="entry name" value="RNI-like"/>
    <property type="match status" value="1"/>
</dbReference>
<dbReference type="GeneID" id="66054009"/>
<keyword evidence="4" id="KW-1185">Reference proteome</keyword>
<evidence type="ECO:0000313" key="3">
    <source>
        <dbReference type="EMBL" id="PNW80659.1"/>
    </source>
</evidence>
<dbReference type="RefSeq" id="XP_042922635.1">
    <property type="nucleotide sequence ID" value="XM_043064068.1"/>
</dbReference>
<dbReference type="OrthoDB" id="536927at2759"/>
<evidence type="ECO:0000256" key="1">
    <source>
        <dbReference type="ARBA" id="ARBA00004430"/>
    </source>
</evidence>
<name>A0A2K3DJE6_CHLRE</name>
<evidence type="ECO:0000256" key="2">
    <source>
        <dbReference type="SAM" id="MobiDB-lite"/>
    </source>
</evidence>
<accession>A0A2K3DJE6</accession>
<comment type="subcellular location">
    <subcellularLocation>
        <location evidence="1">Cytoplasm</location>
        <location evidence="1">Cytoskeleton</location>
        <location evidence="1">Cilium axoneme</location>
    </subcellularLocation>
</comment>
<organism evidence="3 4">
    <name type="scientific">Chlamydomonas reinhardtii</name>
    <name type="common">Chlamydomonas smithii</name>
    <dbReference type="NCBI Taxonomy" id="3055"/>
    <lineage>
        <taxon>Eukaryota</taxon>
        <taxon>Viridiplantae</taxon>
        <taxon>Chlorophyta</taxon>
        <taxon>core chlorophytes</taxon>
        <taxon>Chlorophyceae</taxon>
        <taxon>CS clade</taxon>
        <taxon>Chlamydomonadales</taxon>
        <taxon>Chlamydomonadaceae</taxon>
        <taxon>Chlamydomonas</taxon>
    </lineage>
</organism>
<feature type="region of interest" description="Disordered" evidence="2">
    <location>
        <begin position="751"/>
        <end position="782"/>
    </location>
</feature>
<gene>
    <name evidence="3" type="ORF">CHLRE_07g325733v5</name>
</gene>
<evidence type="ECO:0000313" key="4">
    <source>
        <dbReference type="Proteomes" id="UP000006906"/>
    </source>
</evidence>
<protein>
    <submittedName>
        <fullName evidence="3">Uncharacterized protein</fullName>
    </submittedName>
</protein>
<dbReference type="Gramene" id="PNW80659">
    <property type="protein sequence ID" value="PNW80659"/>
    <property type="gene ID" value="CHLRE_07g325733v5"/>
</dbReference>
<reference evidence="3 4" key="1">
    <citation type="journal article" date="2007" name="Science">
        <title>The Chlamydomonas genome reveals the evolution of key animal and plant functions.</title>
        <authorList>
            <person name="Merchant S.S."/>
            <person name="Prochnik S.E."/>
            <person name="Vallon O."/>
            <person name="Harris E.H."/>
            <person name="Karpowicz S.J."/>
            <person name="Witman G.B."/>
            <person name="Terry A."/>
            <person name="Salamov A."/>
            <person name="Fritz-Laylin L.K."/>
            <person name="Marechal-Drouard L."/>
            <person name="Marshall W.F."/>
            <person name="Qu L.H."/>
            <person name="Nelson D.R."/>
            <person name="Sanderfoot A.A."/>
            <person name="Spalding M.H."/>
            <person name="Kapitonov V.V."/>
            <person name="Ren Q."/>
            <person name="Ferris P."/>
            <person name="Lindquist E."/>
            <person name="Shapiro H."/>
            <person name="Lucas S.M."/>
            <person name="Grimwood J."/>
            <person name="Schmutz J."/>
            <person name="Cardol P."/>
            <person name="Cerutti H."/>
            <person name="Chanfreau G."/>
            <person name="Chen C.L."/>
            <person name="Cognat V."/>
            <person name="Croft M.T."/>
            <person name="Dent R."/>
            <person name="Dutcher S."/>
            <person name="Fernandez E."/>
            <person name="Fukuzawa H."/>
            <person name="Gonzalez-Ballester D."/>
            <person name="Gonzalez-Halphen D."/>
            <person name="Hallmann A."/>
            <person name="Hanikenne M."/>
            <person name="Hippler M."/>
            <person name="Inwood W."/>
            <person name="Jabbari K."/>
            <person name="Kalanon M."/>
            <person name="Kuras R."/>
            <person name="Lefebvre P.A."/>
            <person name="Lemaire S.D."/>
            <person name="Lobanov A.V."/>
            <person name="Lohr M."/>
            <person name="Manuell A."/>
            <person name="Meier I."/>
            <person name="Mets L."/>
            <person name="Mittag M."/>
            <person name="Mittelmeier T."/>
            <person name="Moroney J.V."/>
            <person name="Moseley J."/>
            <person name="Napoli C."/>
            <person name="Nedelcu A.M."/>
            <person name="Niyogi K."/>
            <person name="Novoselov S.V."/>
            <person name="Paulsen I.T."/>
            <person name="Pazour G."/>
            <person name="Purton S."/>
            <person name="Ral J.P."/>
            <person name="Riano-Pachon D.M."/>
            <person name="Riekhof W."/>
            <person name="Rymarquis L."/>
            <person name="Schroda M."/>
            <person name="Stern D."/>
            <person name="Umen J."/>
            <person name="Willows R."/>
            <person name="Wilson N."/>
            <person name="Zimmer S.L."/>
            <person name="Allmer J."/>
            <person name="Balk J."/>
            <person name="Bisova K."/>
            <person name="Chen C.J."/>
            <person name="Elias M."/>
            <person name="Gendler K."/>
            <person name="Hauser C."/>
            <person name="Lamb M.R."/>
            <person name="Ledford H."/>
            <person name="Long J.C."/>
            <person name="Minagawa J."/>
            <person name="Page M.D."/>
            <person name="Pan J."/>
            <person name="Pootakham W."/>
            <person name="Roje S."/>
            <person name="Rose A."/>
            <person name="Stahlberg E."/>
            <person name="Terauchi A.M."/>
            <person name="Yang P."/>
            <person name="Ball S."/>
            <person name="Bowler C."/>
            <person name="Dieckmann C.L."/>
            <person name="Gladyshev V.N."/>
            <person name="Green P."/>
            <person name="Jorgensen R."/>
            <person name="Mayfield S."/>
            <person name="Mueller-Roeber B."/>
            <person name="Rajamani S."/>
            <person name="Sayre R.T."/>
            <person name="Brokstein P."/>
            <person name="Dubchak I."/>
            <person name="Goodstein D."/>
            <person name="Hornick L."/>
            <person name="Huang Y.W."/>
            <person name="Jhaveri J."/>
            <person name="Luo Y."/>
            <person name="Martinez D."/>
            <person name="Ngau W.C."/>
            <person name="Otillar B."/>
            <person name="Poliakov A."/>
            <person name="Porter A."/>
            <person name="Szajkowski L."/>
            <person name="Werner G."/>
            <person name="Zhou K."/>
            <person name="Grigoriev I.V."/>
            <person name="Rokhsar D.S."/>
            <person name="Grossman A.R."/>
        </authorList>
    </citation>
    <scope>NUCLEOTIDE SEQUENCE [LARGE SCALE GENOMIC DNA]</scope>
    <source>
        <strain evidence="4">CC-503</strain>
    </source>
</reference>
<dbReference type="EMBL" id="CM008968">
    <property type="protein sequence ID" value="PNW80659.1"/>
    <property type="molecule type" value="Genomic_DNA"/>
</dbReference>
<dbReference type="Gene3D" id="3.80.10.10">
    <property type="entry name" value="Ribonuclease Inhibitor"/>
    <property type="match status" value="1"/>
</dbReference>
<feature type="region of interest" description="Disordered" evidence="2">
    <location>
        <begin position="697"/>
        <end position="727"/>
    </location>
</feature>
<dbReference type="ExpressionAtlas" id="A0A2K3DJE6">
    <property type="expression patterns" value="baseline"/>
</dbReference>
<sequence length="1030" mass="103445">MSGSAAAVGELLGHARTLALLPLPHLGGGGRTAAAAAPDSSGRPQQHQQYATELNLLALLCGLHHHHTTAPGLQVEQRHLQQEGQPFENLATTLDPARQILASVHHLLLLGAAWQLRPPALAAAAAAGLPKPLTSLADGLCAYLPNLTYLDLAPSWELTPAGLALAAGDGGDWNPAVPRPPDQQEQGSAEEEAGGTCGERLSLSNLLAAGSRGGAAHGRGGGGGGGPGGCSCGVSSGRVAGSSCAAVDLAAARGFAGLPQLRHISACLAIGDSDRMAAWAGVLAALPPALTSLKLLGPLCYCPDLAAAVAGWRERLPALRQLHLELGECCHSHPDLESEMYGDPDSWTSSCFAGVLPKLTQLRSLQLDVDDITADLWRDVLACYAAAVPAVAPVTAVATAAVAVHSGPGDGDIADRASSGDAITAGSCTEVGMHVLRLRQRGFSGACDGAGIANLHGLTDLCLTLGDGPNLSHLSCLTRLTRLELQLLGLADYVAAAADAAAAVAAEVQDPPAITENAATGLSAVSCRSDGGGTAACSVRDTDAVCSLAALAGMSLAAEPSADAIAHNPLGGRVAAFAESASAAAGSLPMPCGLLPLITRGLCRLQHLHLNCRSAAVGLEELGAIGRPGFCPRLRLLQLQAPLRAAFAAETAAAPPVVEGKLSSGPAPQQQRHRGSGICLPDQLEWLGLANTETTAGPGASWVRPVSSRGPQAGATQRPSAPPLLRLAGLPPGLRNLQLMGITLEVDEAHNDSSSMAGAEEEGQEGGRAAAGALPGPGASSAAAQAHTPQACTASVSLVGCVVRWPLARLWGSGLRVLDLTGSTLLAPPLPCSPTNLPAALPLTVAAGATLQQLTPVASAAVVAAATAAAPSSDPSAALAEALARCAELRQLRLWGSCRSGGLLRPLGDAALAALAAAHPRLTGLEINATAATPEGLAALATLRHLRALRVLVAGQEGAAALGRTLAAARAATGAGPGPGTRARGPMDLKSLEVVMAASGLAFVADCLREQLVAGLPGVAVQLRAQQPGE</sequence>
<feature type="region of interest" description="Disordered" evidence="2">
    <location>
        <begin position="169"/>
        <end position="195"/>
    </location>
</feature>
<feature type="compositionally biased region" description="Low complexity" evidence="2">
    <location>
        <begin position="767"/>
        <end position="782"/>
    </location>
</feature>
<dbReference type="KEGG" id="cre:CHLRE_07g325733v5"/>
<dbReference type="Proteomes" id="UP000006906">
    <property type="component" value="Chromosome 7"/>
</dbReference>
<dbReference type="InParanoid" id="A0A2K3DJE6"/>
<dbReference type="AlphaFoldDB" id="A0A2K3DJE6"/>
<dbReference type="InterPro" id="IPR032675">
    <property type="entry name" value="LRR_dom_sf"/>
</dbReference>